<sequence>MHEVPGLLTTHKACPRKWTSSESQQESRIHARGPRSAGDAQSVSTKSGRQARVSRKAVSCTKPEGLLPTHKACPRKWTSSESQQGSCIVHEAPGLLHKAPKPRTKLARELCSVVDCTKQSTTEQKRATQENQLILVKLLDLVSTSFIGILIFVHNK</sequence>
<proteinExistence type="predicted"/>
<dbReference type="AlphaFoldDB" id="A0A7W5B1A9"/>
<name>A0A7W5B1A9_9BACL</name>
<feature type="compositionally biased region" description="Polar residues" evidence="1">
    <location>
        <begin position="39"/>
        <end position="48"/>
    </location>
</feature>
<feature type="region of interest" description="Disordered" evidence="1">
    <location>
        <begin position="1"/>
        <end position="61"/>
    </location>
</feature>
<reference evidence="2 3" key="1">
    <citation type="submission" date="2020-08" db="EMBL/GenBank/DDBJ databases">
        <title>Genomic Encyclopedia of Type Strains, Phase III (KMG-III): the genomes of soil and plant-associated and newly described type strains.</title>
        <authorList>
            <person name="Whitman W."/>
        </authorList>
    </citation>
    <scope>NUCLEOTIDE SEQUENCE [LARGE SCALE GENOMIC DNA]</scope>
    <source>
        <strain evidence="2 3">CECT 5862</strain>
    </source>
</reference>
<gene>
    <name evidence="2" type="ORF">FHS18_004624</name>
</gene>
<dbReference type="Proteomes" id="UP000570361">
    <property type="component" value="Unassembled WGS sequence"/>
</dbReference>
<dbReference type="EMBL" id="JACHXK010000013">
    <property type="protein sequence ID" value="MBB3112523.1"/>
    <property type="molecule type" value="Genomic_DNA"/>
</dbReference>
<evidence type="ECO:0000313" key="3">
    <source>
        <dbReference type="Proteomes" id="UP000570361"/>
    </source>
</evidence>
<comment type="caution">
    <text evidence="2">The sequence shown here is derived from an EMBL/GenBank/DDBJ whole genome shotgun (WGS) entry which is preliminary data.</text>
</comment>
<evidence type="ECO:0000313" key="2">
    <source>
        <dbReference type="EMBL" id="MBB3112523.1"/>
    </source>
</evidence>
<evidence type="ECO:0000256" key="1">
    <source>
        <dbReference type="SAM" id="MobiDB-lite"/>
    </source>
</evidence>
<accession>A0A7W5B1A9</accession>
<organism evidence="2 3">
    <name type="scientific">Paenibacillus phyllosphaerae</name>
    <dbReference type="NCBI Taxonomy" id="274593"/>
    <lineage>
        <taxon>Bacteria</taxon>
        <taxon>Bacillati</taxon>
        <taxon>Bacillota</taxon>
        <taxon>Bacilli</taxon>
        <taxon>Bacillales</taxon>
        <taxon>Paenibacillaceae</taxon>
        <taxon>Paenibacillus</taxon>
    </lineage>
</organism>
<keyword evidence="3" id="KW-1185">Reference proteome</keyword>
<protein>
    <submittedName>
        <fullName evidence="2">Uncharacterized protein</fullName>
    </submittedName>
</protein>